<name>A0A0F9T9W0_9ZZZZ</name>
<keyword evidence="1" id="KW-1133">Transmembrane helix</keyword>
<dbReference type="EMBL" id="LAZR01000270">
    <property type="protein sequence ID" value="KKN78015.1"/>
    <property type="molecule type" value="Genomic_DNA"/>
</dbReference>
<accession>A0A0F9T9W0</accession>
<dbReference type="AlphaFoldDB" id="A0A0F9T9W0"/>
<proteinExistence type="predicted"/>
<keyword evidence="1" id="KW-0472">Membrane</keyword>
<comment type="caution">
    <text evidence="2">The sequence shown here is derived from an EMBL/GenBank/DDBJ whole genome shotgun (WGS) entry which is preliminary data.</text>
</comment>
<evidence type="ECO:0000256" key="1">
    <source>
        <dbReference type="SAM" id="Phobius"/>
    </source>
</evidence>
<feature type="transmembrane region" description="Helical" evidence="1">
    <location>
        <begin position="6"/>
        <end position="30"/>
    </location>
</feature>
<reference evidence="2" key="1">
    <citation type="journal article" date="2015" name="Nature">
        <title>Complex archaea that bridge the gap between prokaryotes and eukaryotes.</title>
        <authorList>
            <person name="Spang A."/>
            <person name="Saw J.H."/>
            <person name="Jorgensen S.L."/>
            <person name="Zaremba-Niedzwiedzka K."/>
            <person name="Martijn J."/>
            <person name="Lind A.E."/>
            <person name="van Eijk R."/>
            <person name="Schleper C."/>
            <person name="Guy L."/>
            <person name="Ettema T.J."/>
        </authorList>
    </citation>
    <scope>NUCLEOTIDE SEQUENCE</scope>
</reference>
<keyword evidence="1" id="KW-0812">Transmembrane</keyword>
<organism evidence="2">
    <name type="scientific">marine sediment metagenome</name>
    <dbReference type="NCBI Taxonomy" id="412755"/>
    <lineage>
        <taxon>unclassified sequences</taxon>
        <taxon>metagenomes</taxon>
        <taxon>ecological metagenomes</taxon>
    </lineage>
</organism>
<evidence type="ECO:0000313" key="2">
    <source>
        <dbReference type="EMBL" id="KKN78015.1"/>
    </source>
</evidence>
<sequence>MGLRDAVIISSLNVSTFLNFGATFLHYICIFKNFYTIEILVPLAKKNHHVLQSDANCRKDNYC</sequence>
<gene>
    <name evidence="2" type="ORF">LCGC14_0354450</name>
</gene>
<protein>
    <submittedName>
        <fullName evidence="2">Uncharacterized protein</fullName>
    </submittedName>
</protein>